<accession>X0XMB7</accession>
<name>X0XMB7_9ZZZZ</name>
<gene>
    <name evidence="1" type="ORF">S01H1_81673</name>
</gene>
<feature type="non-terminal residue" evidence="1">
    <location>
        <position position="205"/>
    </location>
</feature>
<sequence length="205" mass="22311">RIERGPSPGTLRLTGYGWEAEGVPLSSVRALATRRFVSRDEGEELREFQEARDNPPVGRDLLALLKDGPSTPLRAGGTGRRHVISCAVDSIGRSGPTVVVGQVRKTFPWAEVEWLVLSPGAGPKAAPGSHWLELADGSRVQAHRLEFADGSLSAQNGTARYRVSGGELLRIRIASDAYRYLSDLEPASVDAQPFLDVVWPARFDR</sequence>
<evidence type="ECO:0000313" key="1">
    <source>
        <dbReference type="EMBL" id="GAG44329.1"/>
    </source>
</evidence>
<dbReference type="AlphaFoldDB" id="X0XMB7"/>
<comment type="caution">
    <text evidence="1">The sequence shown here is derived from an EMBL/GenBank/DDBJ whole genome shotgun (WGS) entry which is preliminary data.</text>
</comment>
<dbReference type="EMBL" id="BARS01055298">
    <property type="protein sequence ID" value="GAG44329.1"/>
    <property type="molecule type" value="Genomic_DNA"/>
</dbReference>
<feature type="non-terminal residue" evidence="1">
    <location>
        <position position="1"/>
    </location>
</feature>
<protein>
    <submittedName>
        <fullName evidence="1">Uncharacterized protein</fullName>
    </submittedName>
</protein>
<organism evidence="1">
    <name type="scientific">marine sediment metagenome</name>
    <dbReference type="NCBI Taxonomy" id="412755"/>
    <lineage>
        <taxon>unclassified sequences</taxon>
        <taxon>metagenomes</taxon>
        <taxon>ecological metagenomes</taxon>
    </lineage>
</organism>
<reference evidence="1" key="1">
    <citation type="journal article" date="2014" name="Front. Microbiol.">
        <title>High frequency of phylogenetically diverse reductive dehalogenase-homologous genes in deep subseafloor sedimentary metagenomes.</title>
        <authorList>
            <person name="Kawai M."/>
            <person name="Futagami T."/>
            <person name="Toyoda A."/>
            <person name="Takaki Y."/>
            <person name="Nishi S."/>
            <person name="Hori S."/>
            <person name="Arai W."/>
            <person name="Tsubouchi T."/>
            <person name="Morono Y."/>
            <person name="Uchiyama I."/>
            <person name="Ito T."/>
            <person name="Fujiyama A."/>
            <person name="Inagaki F."/>
            <person name="Takami H."/>
        </authorList>
    </citation>
    <scope>NUCLEOTIDE SEQUENCE</scope>
    <source>
        <strain evidence="1">Expedition CK06-06</strain>
    </source>
</reference>
<proteinExistence type="predicted"/>